<dbReference type="SUPFAM" id="SSF56645">
    <property type="entry name" value="Acyl-CoA dehydrogenase NM domain-like"/>
    <property type="match status" value="1"/>
</dbReference>
<evidence type="ECO:0000256" key="1">
    <source>
        <dbReference type="ARBA" id="ARBA00023002"/>
    </source>
</evidence>
<dbReference type="Gene3D" id="1.20.140.10">
    <property type="entry name" value="Butyryl-CoA Dehydrogenase, subunit A, domain 3"/>
    <property type="match status" value="1"/>
</dbReference>
<dbReference type="InterPro" id="IPR009100">
    <property type="entry name" value="AcylCoA_DH/oxidase_NM_dom_sf"/>
</dbReference>
<evidence type="ECO:0000259" key="3">
    <source>
        <dbReference type="Pfam" id="PF08028"/>
    </source>
</evidence>
<dbReference type="PANTHER" id="PTHR43884">
    <property type="entry name" value="ACYL-COA DEHYDROGENASE"/>
    <property type="match status" value="1"/>
</dbReference>
<dbReference type="Pfam" id="PF02771">
    <property type="entry name" value="Acyl-CoA_dh_N"/>
    <property type="match status" value="1"/>
</dbReference>
<gene>
    <name evidence="4" type="ORF">IEI95_007645</name>
</gene>
<evidence type="ECO:0000313" key="5">
    <source>
        <dbReference type="Proteomes" id="UP000655037"/>
    </source>
</evidence>
<feature type="domain" description="Acyl-CoA dehydrogenase C-terminal" evidence="3">
    <location>
        <begin position="268"/>
        <end position="401"/>
    </location>
</feature>
<proteinExistence type="predicted"/>
<name>A0AAE4X250_AGRVI</name>
<feature type="domain" description="Acyl-CoA dehydrogenase/oxidase N-terminal" evidence="2">
    <location>
        <begin position="23"/>
        <end position="110"/>
    </location>
</feature>
<dbReference type="Pfam" id="PF08028">
    <property type="entry name" value="Acyl-CoA_dh_2"/>
    <property type="match status" value="1"/>
</dbReference>
<reference evidence="4" key="1">
    <citation type="submission" date="2020-11" db="EMBL/GenBank/DDBJ databases">
        <title>Agrobacterium vitis strain K377 genome.</title>
        <authorList>
            <person name="Xi H."/>
        </authorList>
    </citation>
    <scope>NUCLEOTIDE SEQUENCE</scope>
    <source>
        <strain evidence="4">K377</strain>
    </source>
</reference>
<dbReference type="SUPFAM" id="SSF47203">
    <property type="entry name" value="Acyl-CoA dehydrogenase C-terminal domain-like"/>
    <property type="match status" value="1"/>
</dbReference>
<protein>
    <submittedName>
        <fullName evidence="4">Acyl-CoA dehydrogenase family protein</fullName>
    </submittedName>
</protein>
<keyword evidence="1" id="KW-0560">Oxidoreductase</keyword>
<dbReference type="GO" id="GO:0003995">
    <property type="term" value="F:acyl-CoA dehydrogenase activity"/>
    <property type="evidence" value="ECO:0007669"/>
    <property type="project" value="TreeGrafter"/>
</dbReference>
<organism evidence="4 5">
    <name type="scientific">Agrobacterium vitis</name>
    <name type="common">Rhizobium vitis</name>
    <dbReference type="NCBI Taxonomy" id="373"/>
    <lineage>
        <taxon>Bacteria</taxon>
        <taxon>Pseudomonadati</taxon>
        <taxon>Pseudomonadota</taxon>
        <taxon>Alphaproteobacteria</taxon>
        <taxon>Hyphomicrobiales</taxon>
        <taxon>Rhizobiaceae</taxon>
        <taxon>Rhizobium/Agrobacterium group</taxon>
        <taxon>Agrobacterium</taxon>
    </lineage>
</organism>
<dbReference type="InterPro" id="IPR013786">
    <property type="entry name" value="AcylCoA_DH/ox_N"/>
</dbReference>
<dbReference type="InterPro" id="IPR037069">
    <property type="entry name" value="AcylCoA_DH/ox_N_sf"/>
</dbReference>
<evidence type="ECO:0000259" key="2">
    <source>
        <dbReference type="Pfam" id="PF02771"/>
    </source>
</evidence>
<dbReference type="Gene3D" id="2.40.110.10">
    <property type="entry name" value="Butyryl-CoA Dehydrogenase, subunit A, domain 2"/>
    <property type="match status" value="1"/>
</dbReference>
<dbReference type="RefSeq" id="WP_071205857.1">
    <property type="nucleotide sequence ID" value="NZ_CP118261.1"/>
</dbReference>
<dbReference type="GO" id="GO:0050660">
    <property type="term" value="F:flavin adenine dinucleotide binding"/>
    <property type="evidence" value="ECO:0007669"/>
    <property type="project" value="InterPro"/>
</dbReference>
<dbReference type="PIRSF" id="PIRSF016578">
    <property type="entry name" value="HsaA"/>
    <property type="match status" value="1"/>
</dbReference>
<comment type="caution">
    <text evidence="4">The sequence shown here is derived from an EMBL/GenBank/DDBJ whole genome shotgun (WGS) entry which is preliminary data.</text>
</comment>
<evidence type="ECO:0000313" key="4">
    <source>
        <dbReference type="EMBL" id="MBF2714131.1"/>
    </source>
</evidence>
<dbReference type="Proteomes" id="UP000655037">
    <property type="component" value="Unassembled WGS sequence"/>
</dbReference>
<dbReference type="InterPro" id="IPR013107">
    <property type="entry name" value="Acyl-CoA_DH_C"/>
</dbReference>
<dbReference type="PANTHER" id="PTHR43884:SF12">
    <property type="entry name" value="ISOVALERYL-COA DEHYDROGENASE, MITOCHONDRIAL-RELATED"/>
    <property type="match status" value="1"/>
</dbReference>
<dbReference type="Gene3D" id="1.10.540.10">
    <property type="entry name" value="Acyl-CoA dehydrogenase/oxidase, N-terminal domain"/>
    <property type="match status" value="1"/>
</dbReference>
<dbReference type="InterPro" id="IPR036250">
    <property type="entry name" value="AcylCo_DH-like_C"/>
</dbReference>
<dbReference type="InterPro" id="IPR046373">
    <property type="entry name" value="Acyl-CoA_Oxase/DH_mid-dom_sf"/>
</dbReference>
<accession>A0AAE4X250</accession>
<dbReference type="EMBL" id="JACXXJ020000003">
    <property type="protein sequence ID" value="MBF2714131.1"/>
    <property type="molecule type" value="Genomic_DNA"/>
</dbReference>
<dbReference type="AlphaFoldDB" id="A0AAE4X250"/>
<sequence>MTIQTFPEKEASNQLILRACGLKDQIRAQAGAAERLGRYTPELHQTFLKSGFYNLLTPTRYGGLETDLRTFAKIMIEIGRGDPGTAWCLCLGQGHALTTATHWPEQGQREAFHNGSGYFRASHGVNPSGTAQRVEGGWLVNARSPYQSGVAYATHATVTVRAVDEQALKAPASDAPARVADFSAMLHVLIPAGKFKVSDDWGADRVFGMRASGSNSVIVEDLVVADHQVARFGPDPAPVGSVPGARLHDNPIYAGGPSVSFAQLELVVTVVGAARAALDEYEALAKTKAPLTPGTSGLRFQDPFYQRDFGAAKMKADAAEAIVLHTAEAMSALSRDAVTGSRQFDVKADNTFAGMILEAGELACDAVDILFRSAGTSASMANQPMQRYLRDIAIYRTHRGSQYNSTAQRYGAVALGAFRNPT</sequence>